<evidence type="ECO:0000313" key="3">
    <source>
        <dbReference type="Proteomes" id="UP001221757"/>
    </source>
</evidence>
<comment type="caution">
    <text evidence="2">The sequence shown here is derived from an EMBL/GenBank/DDBJ whole genome shotgun (WGS) entry which is preliminary data.</text>
</comment>
<protein>
    <submittedName>
        <fullName evidence="2">Uncharacterized protein</fullName>
    </submittedName>
</protein>
<name>A0AAD7GSX2_MYCRO</name>
<evidence type="ECO:0000313" key="2">
    <source>
        <dbReference type="EMBL" id="KAJ7704503.1"/>
    </source>
</evidence>
<reference evidence="2" key="1">
    <citation type="submission" date="2023-03" db="EMBL/GenBank/DDBJ databases">
        <title>Massive genome expansion in bonnet fungi (Mycena s.s.) driven by repeated elements and novel gene families across ecological guilds.</title>
        <authorList>
            <consortium name="Lawrence Berkeley National Laboratory"/>
            <person name="Harder C.B."/>
            <person name="Miyauchi S."/>
            <person name="Viragh M."/>
            <person name="Kuo A."/>
            <person name="Thoen E."/>
            <person name="Andreopoulos B."/>
            <person name="Lu D."/>
            <person name="Skrede I."/>
            <person name="Drula E."/>
            <person name="Henrissat B."/>
            <person name="Morin E."/>
            <person name="Kohler A."/>
            <person name="Barry K."/>
            <person name="LaButti K."/>
            <person name="Morin E."/>
            <person name="Salamov A."/>
            <person name="Lipzen A."/>
            <person name="Mereny Z."/>
            <person name="Hegedus B."/>
            <person name="Baldrian P."/>
            <person name="Stursova M."/>
            <person name="Weitz H."/>
            <person name="Taylor A."/>
            <person name="Grigoriev I.V."/>
            <person name="Nagy L.G."/>
            <person name="Martin F."/>
            <person name="Kauserud H."/>
        </authorList>
    </citation>
    <scope>NUCLEOTIDE SEQUENCE</scope>
    <source>
        <strain evidence="2">CBHHK067</strain>
    </source>
</reference>
<dbReference type="Proteomes" id="UP001221757">
    <property type="component" value="Unassembled WGS sequence"/>
</dbReference>
<feature type="compositionally biased region" description="Low complexity" evidence="1">
    <location>
        <begin position="96"/>
        <end position="105"/>
    </location>
</feature>
<proteinExistence type="predicted"/>
<evidence type="ECO:0000256" key="1">
    <source>
        <dbReference type="SAM" id="MobiDB-lite"/>
    </source>
</evidence>
<sequence length="120" mass="13751">MRVLRSLPHWTRPIAHVRSNPFRLDPNVPGLLCAASTPTVTRSETRLRFPRGERRQHVPGGAQPRHHRRAIPARSARTPWPLGSHPHAARLHQTQRPRSSSPSSRVLNFRLRSQATIYCR</sequence>
<organism evidence="2 3">
    <name type="scientific">Mycena rosella</name>
    <name type="common">Pink bonnet</name>
    <name type="synonym">Agaricus rosellus</name>
    <dbReference type="NCBI Taxonomy" id="1033263"/>
    <lineage>
        <taxon>Eukaryota</taxon>
        <taxon>Fungi</taxon>
        <taxon>Dikarya</taxon>
        <taxon>Basidiomycota</taxon>
        <taxon>Agaricomycotina</taxon>
        <taxon>Agaricomycetes</taxon>
        <taxon>Agaricomycetidae</taxon>
        <taxon>Agaricales</taxon>
        <taxon>Marasmiineae</taxon>
        <taxon>Mycenaceae</taxon>
        <taxon>Mycena</taxon>
    </lineage>
</organism>
<feature type="region of interest" description="Disordered" evidence="1">
    <location>
        <begin position="48"/>
        <end position="107"/>
    </location>
</feature>
<accession>A0AAD7GSX2</accession>
<dbReference type="EMBL" id="JARKIE010000010">
    <property type="protein sequence ID" value="KAJ7704503.1"/>
    <property type="molecule type" value="Genomic_DNA"/>
</dbReference>
<keyword evidence="3" id="KW-1185">Reference proteome</keyword>
<dbReference type="AlphaFoldDB" id="A0AAD7GSX2"/>
<gene>
    <name evidence="2" type="ORF">B0H17DRAFT_1039842</name>
</gene>